<evidence type="ECO:0000313" key="2">
    <source>
        <dbReference type="EMBL" id="PUZ49991.1"/>
    </source>
</evidence>
<dbReference type="Gramene" id="PUZ49991">
    <property type="protein sequence ID" value="PUZ49991"/>
    <property type="gene ID" value="GQ55_6G023700"/>
</dbReference>
<sequence length="136" mass="15472">MQCRHTRWWHCIEFALTRPTYAASEHSMPPFPSSPTPPPPPLSLSPLSSSTARSRQRPRGRRSAILLRYRRPPLAAPQLPPGAWCPLVLRRRRRARAVPGRWSRRSGSLCPRCPRAPRRARPRGVGAAFVEAFMLH</sequence>
<dbReference type="Proteomes" id="UP000244336">
    <property type="component" value="Chromosome 6"/>
</dbReference>
<feature type="compositionally biased region" description="Pro residues" evidence="1">
    <location>
        <begin position="29"/>
        <end position="43"/>
    </location>
</feature>
<dbReference type="EMBL" id="CM009754">
    <property type="protein sequence ID" value="PUZ49991.1"/>
    <property type="molecule type" value="Genomic_DNA"/>
</dbReference>
<name>A0A2T7D329_9POAL</name>
<proteinExistence type="predicted"/>
<keyword evidence="3" id="KW-1185">Reference proteome</keyword>
<evidence type="ECO:0000313" key="3">
    <source>
        <dbReference type="Proteomes" id="UP000244336"/>
    </source>
</evidence>
<reference evidence="2 3" key="1">
    <citation type="submission" date="2018-04" db="EMBL/GenBank/DDBJ databases">
        <title>WGS assembly of Panicum hallii var. hallii HAL2.</title>
        <authorList>
            <person name="Lovell J."/>
            <person name="Jenkins J."/>
            <person name="Lowry D."/>
            <person name="Mamidi S."/>
            <person name="Sreedasyam A."/>
            <person name="Weng X."/>
            <person name="Barry K."/>
            <person name="Bonette J."/>
            <person name="Campitelli B."/>
            <person name="Daum C."/>
            <person name="Gordon S."/>
            <person name="Gould B."/>
            <person name="Lipzen A."/>
            <person name="MacQueen A."/>
            <person name="Palacio-Mejia J."/>
            <person name="Plott C."/>
            <person name="Shakirov E."/>
            <person name="Shu S."/>
            <person name="Yoshinaga Y."/>
            <person name="Zane M."/>
            <person name="Rokhsar D."/>
            <person name="Grimwood J."/>
            <person name="Schmutz J."/>
            <person name="Juenger T."/>
        </authorList>
    </citation>
    <scope>NUCLEOTIDE SEQUENCE [LARGE SCALE GENOMIC DNA]</scope>
    <source>
        <strain evidence="3">cv. HAL2</strain>
    </source>
</reference>
<gene>
    <name evidence="2" type="ORF">GQ55_6G023700</name>
</gene>
<dbReference type="AlphaFoldDB" id="A0A2T7D329"/>
<protein>
    <submittedName>
        <fullName evidence="2">Uncharacterized protein</fullName>
    </submittedName>
</protein>
<organism evidence="2 3">
    <name type="scientific">Panicum hallii var. hallii</name>
    <dbReference type="NCBI Taxonomy" id="1504633"/>
    <lineage>
        <taxon>Eukaryota</taxon>
        <taxon>Viridiplantae</taxon>
        <taxon>Streptophyta</taxon>
        <taxon>Embryophyta</taxon>
        <taxon>Tracheophyta</taxon>
        <taxon>Spermatophyta</taxon>
        <taxon>Magnoliopsida</taxon>
        <taxon>Liliopsida</taxon>
        <taxon>Poales</taxon>
        <taxon>Poaceae</taxon>
        <taxon>PACMAD clade</taxon>
        <taxon>Panicoideae</taxon>
        <taxon>Panicodae</taxon>
        <taxon>Paniceae</taxon>
        <taxon>Panicinae</taxon>
        <taxon>Panicum</taxon>
        <taxon>Panicum sect. Panicum</taxon>
    </lineage>
</organism>
<accession>A0A2T7D329</accession>
<evidence type="ECO:0000256" key="1">
    <source>
        <dbReference type="SAM" id="MobiDB-lite"/>
    </source>
</evidence>
<feature type="region of interest" description="Disordered" evidence="1">
    <location>
        <begin position="24"/>
        <end position="64"/>
    </location>
</feature>